<proteinExistence type="predicted"/>
<dbReference type="OrthoDB" id="8936576at2"/>
<reference evidence="1 2" key="1">
    <citation type="submission" date="2019-08" db="EMBL/GenBank/DDBJ databases">
        <authorList>
            <person name="Peeters C."/>
        </authorList>
    </citation>
    <scope>NUCLEOTIDE SEQUENCE [LARGE SCALE GENOMIC DNA]</scope>
    <source>
        <strain evidence="1 2">LMG 18089</strain>
    </source>
</reference>
<dbReference type="EMBL" id="CABPSX010000013">
    <property type="protein sequence ID" value="VVG73843.1"/>
    <property type="molecule type" value="Genomic_DNA"/>
</dbReference>
<dbReference type="RefSeq" id="WP_094068362.1">
    <property type="nucleotide sequence ID" value="NZ_CABPSX010000013.1"/>
</dbReference>
<dbReference type="Proteomes" id="UP000364291">
    <property type="component" value="Unassembled WGS sequence"/>
</dbReference>
<organism evidence="1 2">
    <name type="scientific">Pandoraea apista</name>
    <dbReference type="NCBI Taxonomy" id="93218"/>
    <lineage>
        <taxon>Bacteria</taxon>
        <taxon>Pseudomonadati</taxon>
        <taxon>Pseudomonadota</taxon>
        <taxon>Betaproteobacteria</taxon>
        <taxon>Burkholderiales</taxon>
        <taxon>Burkholderiaceae</taxon>
        <taxon>Pandoraea</taxon>
    </lineage>
</organism>
<evidence type="ECO:0000313" key="2">
    <source>
        <dbReference type="Proteomes" id="UP000364291"/>
    </source>
</evidence>
<accession>A0A5E5PC59</accession>
<protein>
    <submittedName>
        <fullName evidence="1">Uncharacterized protein</fullName>
    </submittedName>
</protein>
<evidence type="ECO:0000313" key="1">
    <source>
        <dbReference type="EMBL" id="VVG73843.1"/>
    </source>
</evidence>
<gene>
    <name evidence="1" type="ORF">PAP18089_04853</name>
</gene>
<name>A0A5E5PC59_9BURK</name>
<sequence>MQRIDIAAMEGEFEHLVFSCSECIEGLHDRYSACMDSDFNDLAAHTCTNIAEALGDYRSALLD</sequence>
<dbReference type="AlphaFoldDB" id="A0A5E5PC59"/>